<dbReference type="Pfam" id="PF16078">
    <property type="entry name" value="2-oxogl_dehyd_N"/>
    <property type="match status" value="1"/>
</dbReference>
<proteinExistence type="inferred from homology"/>
<dbReference type="Gene3D" id="1.10.287.1150">
    <property type="entry name" value="TPP helical domain"/>
    <property type="match status" value="1"/>
</dbReference>
<dbReference type="PANTHER" id="PTHR23152">
    <property type="entry name" value="2-OXOGLUTARATE DEHYDROGENASE"/>
    <property type="match status" value="1"/>
</dbReference>
<evidence type="ECO:0000256" key="4">
    <source>
        <dbReference type="ARBA" id="ARBA00023002"/>
    </source>
</evidence>
<sequence>MMDEKINFSYLFGSNAPYIEELYEQFLSDPESVDAQWKQYFTELAAQPGAAVRDVAHRPIQESFANLAKRRNIGAVAGSIDESLLQKQIAVLRLISAYRIQGAGAANIDPLGLKLPKNIEGLSPESHGLTEADMAVKFGLGQGDFAGTEKLPLSDIISKLKQTYCGHIGIEYMYIGNREERHWIRNYFERDLSAPRFDAEQKRYILKQITAAETMERYLHTKYVGQKRFSVEAAKARLPV</sequence>
<comment type="cofactor">
    <cofactor evidence="1">
        <name>thiamine diphosphate</name>
        <dbReference type="ChEBI" id="CHEBI:58937"/>
    </cofactor>
</comment>
<dbReference type="GO" id="GO:0030976">
    <property type="term" value="F:thiamine pyrophosphate binding"/>
    <property type="evidence" value="ECO:0007669"/>
    <property type="project" value="InterPro"/>
</dbReference>
<evidence type="ECO:0000256" key="3">
    <source>
        <dbReference type="ARBA" id="ARBA00012280"/>
    </source>
</evidence>
<protein>
    <recommendedName>
        <fullName evidence="3">oxoglutarate dehydrogenase (succinyl-transferring)</fullName>
        <ecNumber evidence="3">1.2.4.2</ecNumber>
    </recommendedName>
</protein>
<evidence type="ECO:0000256" key="2">
    <source>
        <dbReference type="ARBA" id="ARBA00006936"/>
    </source>
</evidence>
<organism evidence="7 8">
    <name type="scientific">Conchiformibius kuhniae</name>
    <dbReference type="NCBI Taxonomy" id="211502"/>
    <lineage>
        <taxon>Bacteria</taxon>
        <taxon>Pseudomonadati</taxon>
        <taxon>Pseudomonadota</taxon>
        <taxon>Betaproteobacteria</taxon>
        <taxon>Neisseriales</taxon>
        <taxon>Neisseriaceae</taxon>
        <taxon>Conchiformibius</taxon>
    </lineage>
</organism>
<dbReference type="Proteomes" id="UP000831534">
    <property type="component" value="Chromosome"/>
</dbReference>
<feature type="domain" description="2-oxoglutarate dehydrogenase E1 component N-terminal" evidence="6">
    <location>
        <begin position="9"/>
        <end position="46"/>
    </location>
</feature>
<dbReference type="GO" id="GO:0005829">
    <property type="term" value="C:cytosol"/>
    <property type="evidence" value="ECO:0007669"/>
    <property type="project" value="TreeGrafter"/>
</dbReference>
<gene>
    <name evidence="7" type="ORF">LVJ77_02145</name>
</gene>
<dbReference type="PANTHER" id="PTHR23152:SF4">
    <property type="entry name" value="2-OXOADIPATE DEHYDROGENASE COMPLEX COMPONENT E1"/>
    <property type="match status" value="1"/>
</dbReference>
<evidence type="ECO:0000256" key="5">
    <source>
        <dbReference type="ARBA" id="ARBA00023052"/>
    </source>
</evidence>
<name>A0A8T9MU20_9NEIS</name>
<dbReference type="Gene3D" id="3.40.50.970">
    <property type="match status" value="1"/>
</dbReference>
<reference evidence="7" key="2">
    <citation type="journal article" date="2022" name="Res Sq">
        <title>Evolution of multicellular longitudinally dividing oral cavity symbionts (Neisseriaceae).</title>
        <authorList>
            <person name="Nyongesa S."/>
            <person name="Weber P."/>
            <person name="Bernet E."/>
            <person name="Pullido F."/>
            <person name="Nieckarz M."/>
            <person name="Delaby M."/>
            <person name="Nieves C."/>
            <person name="Viehboeck T."/>
            <person name="Krause N."/>
            <person name="Rivera-Millot A."/>
            <person name="Nakamura A."/>
            <person name="Vischer N."/>
            <person name="VanNieuwenhze M."/>
            <person name="Brun Y."/>
            <person name="Cava F."/>
            <person name="Bulgheresi S."/>
            <person name="Veyrier F."/>
        </authorList>
    </citation>
    <scope>NUCLEOTIDE SEQUENCE</scope>
    <source>
        <strain evidence="7">17694</strain>
    </source>
</reference>
<reference evidence="7" key="1">
    <citation type="submission" date="2021-12" db="EMBL/GenBank/DDBJ databases">
        <authorList>
            <person name="Veyrier F.J."/>
        </authorList>
    </citation>
    <scope>NUCLEOTIDE SEQUENCE</scope>
    <source>
        <strain evidence="7">17694</strain>
    </source>
</reference>
<dbReference type="GO" id="GO:0006099">
    <property type="term" value="P:tricarboxylic acid cycle"/>
    <property type="evidence" value="ECO:0007669"/>
    <property type="project" value="TreeGrafter"/>
</dbReference>
<dbReference type="AlphaFoldDB" id="A0A8T9MU20"/>
<dbReference type="InterPro" id="IPR011603">
    <property type="entry name" value="2oxoglutarate_DH_E1"/>
</dbReference>
<evidence type="ECO:0000313" key="7">
    <source>
        <dbReference type="EMBL" id="UOP05107.1"/>
    </source>
</evidence>
<keyword evidence="4" id="KW-0560">Oxidoreductase</keyword>
<dbReference type="InterPro" id="IPR032106">
    <property type="entry name" value="2-oxogl_dehyd_N"/>
</dbReference>
<dbReference type="SUPFAM" id="SSF52518">
    <property type="entry name" value="Thiamin diphosphate-binding fold (THDP-binding)"/>
    <property type="match status" value="1"/>
</dbReference>
<keyword evidence="5" id="KW-0786">Thiamine pyrophosphate</keyword>
<keyword evidence="8" id="KW-1185">Reference proteome</keyword>
<dbReference type="GO" id="GO:0004591">
    <property type="term" value="F:oxoglutarate dehydrogenase (succinyl-transferring) activity"/>
    <property type="evidence" value="ECO:0007669"/>
    <property type="project" value="UniProtKB-EC"/>
</dbReference>
<dbReference type="EMBL" id="CP091521">
    <property type="protein sequence ID" value="UOP05107.1"/>
    <property type="molecule type" value="Genomic_DNA"/>
</dbReference>
<evidence type="ECO:0000259" key="6">
    <source>
        <dbReference type="Pfam" id="PF16078"/>
    </source>
</evidence>
<evidence type="ECO:0000313" key="8">
    <source>
        <dbReference type="Proteomes" id="UP000831534"/>
    </source>
</evidence>
<dbReference type="InterPro" id="IPR029061">
    <property type="entry name" value="THDP-binding"/>
</dbReference>
<dbReference type="GO" id="GO:0045252">
    <property type="term" value="C:oxoglutarate dehydrogenase complex"/>
    <property type="evidence" value="ECO:0007669"/>
    <property type="project" value="TreeGrafter"/>
</dbReference>
<dbReference type="EC" id="1.2.4.2" evidence="3"/>
<accession>A0A8T9MU20</accession>
<evidence type="ECO:0000256" key="1">
    <source>
        <dbReference type="ARBA" id="ARBA00001964"/>
    </source>
</evidence>
<comment type="similarity">
    <text evidence="2">Belongs to the alpha-ketoglutarate dehydrogenase family.</text>
</comment>